<proteinExistence type="predicted"/>
<evidence type="ECO:0000313" key="1">
    <source>
        <dbReference type="EMBL" id="VYU47095.1"/>
    </source>
</evidence>
<dbReference type="AlphaFoldDB" id="A0A6N3F4X7"/>
<organism evidence="1">
    <name type="scientific">Intestinibacter bartlettii</name>
    <dbReference type="NCBI Taxonomy" id="261299"/>
    <lineage>
        <taxon>Bacteria</taxon>
        <taxon>Bacillati</taxon>
        <taxon>Bacillota</taxon>
        <taxon>Clostridia</taxon>
        <taxon>Peptostreptococcales</taxon>
        <taxon>Peptostreptococcaceae</taxon>
        <taxon>Intestinibacter</taxon>
    </lineage>
</organism>
<protein>
    <submittedName>
        <fullName evidence="1">Uncharacterized protein</fullName>
    </submittedName>
</protein>
<dbReference type="EMBL" id="CACRUE010000039">
    <property type="protein sequence ID" value="VYU47095.1"/>
    <property type="molecule type" value="Genomic_DNA"/>
</dbReference>
<dbReference type="RefSeq" id="WP_156531173.1">
    <property type="nucleotide sequence ID" value="NZ_CACRUE010000039.1"/>
</dbReference>
<name>A0A6N3F4X7_9FIRM</name>
<gene>
    <name evidence="1" type="ORF">IBLFYP30_02811</name>
</gene>
<accession>A0A6N3F4X7</accession>
<reference evidence="1" key="1">
    <citation type="submission" date="2019-11" db="EMBL/GenBank/DDBJ databases">
        <authorList>
            <person name="Feng L."/>
        </authorList>
    </citation>
    <scope>NUCLEOTIDE SEQUENCE</scope>
    <source>
        <strain evidence="1">IbartlettiiLFYP30</strain>
    </source>
</reference>
<sequence length="226" mass="26916">MISTETMIKRINEEIEKLKQKDILVKVKMPVSEENKFSTYSTHELNSVSYQVIYAPKNIVLYEDEYFINFFLNYLINLYTKSDKILYLLENIKEDAHVSLGLVDYNSYFHFTKDKVIINIDTFSEDKEKFKALINIYDKEPKVFIRNIIENSLTNEFNDLLRRGKMRFFNSTIFNVKVRGKKYAVFTTSNSKEKIMYILDEDNNYVDIFDDRYSKILKKLSLVNSL</sequence>